<evidence type="ECO:0000313" key="2">
    <source>
        <dbReference type="Proteomes" id="UP001059893"/>
    </source>
</evidence>
<accession>A0ABQ8N1T3</accession>
<evidence type="ECO:0000313" key="1">
    <source>
        <dbReference type="EMBL" id="KAI6289759.1"/>
    </source>
</evidence>
<comment type="caution">
    <text evidence="1">The sequence shown here is derived from an EMBL/GenBank/DDBJ whole genome shotgun (WGS) entry which is preliminary data.</text>
</comment>
<proteinExistence type="predicted"/>
<protein>
    <submittedName>
        <fullName evidence="1">Uncharacterized protein</fullName>
    </submittedName>
</protein>
<dbReference type="EMBL" id="JABSND010000626">
    <property type="protein sequence ID" value="KAI6289759.1"/>
    <property type="molecule type" value="Genomic_DNA"/>
</dbReference>
<sequence>MLEEPVAPTSPTPSEIKSAVEKAREQQEVLDDYTDEQFKRINLLHQWVVKNTDPTYLSTALSTAHRNGWNTLQGAVKALKEKFASSESHAKEQAIRDYRAALMLARTTSDKANWFKIYDAAYEEGRNYQIADLEGDSAIREFAEAGGRFQPSWAISLRNELDKPDHTITLDYALKNTPEARLVSTATVRTGSELITSALVALVTIPGRFTGASHSCML</sequence>
<keyword evidence="2" id="KW-1185">Reference proteome</keyword>
<gene>
    <name evidence="1" type="ORF">MCOR33_011727</name>
</gene>
<organism evidence="1 2">
    <name type="scientific">Pyricularia grisea</name>
    <name type="common">Crabgrass-specific blast fungus</name>
    <name type="synonym">Magnaporthe grisea</name>
    <dbReference type="NCBI Taxonomy" id="148305"/>
    <lineage>
        <taxon>Eukaryota</taxon>
        <taxon>Fungi</taxon>
        <taxon>Dikarya</taxon>
        <taxon>Ascomycota</taxon>
        <taxon>Pezizomycotina</taxon>
        <taxon>Sordariomycetes</taxon>
        <taxon>Sordariomycetidae</taxon>
        <taxon>Magnaporthales</taxon>
        <taxon>Pyriculariaceae</taxon>
        <taxon>Pyricularia</taxon>
    </lineage>
</organism>
<reference evidence="1" key="1">
    <citation type="submission" date="2021-01" db="EMBL/GenBank/DDBJ databases">
        <title>Deciphering the adaptive evolutionary patterns associated with biogeogrpahic diversity in the finger millet blast pathogen Magnaporthe oryzae in Eastern Africa.</title>
        <authorList>
            <person name="Onyema G."/>
            <person name="Shittu T.A."/>
            <person name="Dodsworth S."/>
            <person name="Devilliers S."/>
            <person name="Muthumeenakshi S."/>
            <person name="Sreenivasaprasad S."/>
        </authorList>
    </citation>
    <scope>NUCLEOTIDE SEQUENCE</scope>
    <source>
        <strain evidence="1">D15/s37</strain>
    </source>
</reference>
<name>A0ABQ8N1T3_PYRGI</name>
<dbReference type="Proteomes" id="UP001059893">
    <property type="component" value="Unassembled WGS sequence"/>
</dbReference>